<keyword evidence="1" id="KW-0175">Coiled coil</keyword>
<organism evidence="3 4">
    <name type="scientific">Legionella clemsonensis</name>
    <dbReference type="NCBI Taxonomy" id="1867846"/>
    <lineage>
        <taxon>Bacteria</taxon>
        <taxon>Pseudomonadati</taxon>
        <taxon>Pseudomonadota</taxon>
        <taxon>Gammaproteobacteria</taxon>
        <taxon>Legionellales</taxon>
        <taxon>Legionellaceae</taxon>
        <taxon>Legionella</taxon>
    </lineage>
</organism>
<dbReference type="RefSeq" id="WP_094092181.1">
    <property type="nucleotide sequence ID" value="NZ_CP016397.1"/>
</dbReference>
<evidence type="ECO:0000313" key="4">
    <source>
        <dbReference type="Proteomes" id="UP000201728"/>
    </source>
</evidence>
<dbReference type="GO" id="GO:0016788">
    <property type="term" value="F:hydrolase activity, acting on ester bonds"/>
    <property type="evidence" value="ECO:0007669"/>
    <property type="project" value="UniProtKB-ARBA"/>
</dbReference>
<evidence type="ECO:0000256" key="1">
    <source>
        <dbReference type="SAM" id="Coils"/>
    </source>
</evidence>
<proteinExistence type="predicted"/>
<sequence length="351" mass="40157">MFKTIYYKYIFTIGVGVIITHLAFSYCMGFLTSYFYREFMINVRNLNAGEYKSASQAYLAANIKTSKKPVMLVLGTSFSYGYGLNASNTYSNLLTKQFPNYFIMNASVVGDHGEGILEKLIYLKNKKLAVDSLIIEINLFNLTAGTVKNKKNQQSGYEKIQKKKNKKNQQLVYDKIQKKIAGLIDSLTDSFSLFYLFHPHGFNSISNLDLNRLYVLGPKNEHKFSFVPLPDTYSQKYAEFRQTLPRYKKFITAVLTASRDISNHVYFFVSPIYGDGVRKTQFKLEDIEKELQDLNQICHQMSGVNCLNPGIQLSESYFSNLSHYNEEGHRALSKWLAQKLHGSSQGYLASN</sequence>
<dbReference type="OrthoDB" id="5652228at2"/>
<dbReference type="AlphaFoldDB" id="A0A222P6F9"/>
<reference evidence="4" key="1">
    <citation type="submission" date="2016-07" db="EMBL/GenBank/DDBJ databases">
        <authorList>
            <person name="Florea S."/>
            <person name="Webb J.S."/>
            <person name="Jaromczyk J."/>
            <person name="Schardl C.L."/>
        </authorList>
    </citation>
    <scope>NUCLEOTIDE SEQUENCE [LARGE SCALE GENOMIC DNA]</scope>
    <source>
        <strain evidence="4">CDC-D5610</strain>
    </source>
</reference>
<keyword evidence="2" id="KW-1133">Transmembrane helix</keyword>
<dbReference type="EMBL" id="CP016397">
    <property type="protein sequence ID" value="ASQ47450.1"/>
    <property type="molecule type" value="Genomic_DNA"/>
</dbReference>
<dbReference type="Proteomes" id="UP000201728">
    <property type="component" value="Chromosome"/>
</dbReference>
<feature type="coiled-coil region" evidence="1">
    <location>
        <begin position="277"/>
        <end position="304"/>
    </location>
</feature>
<feature type="transmembrane region" description="Helical" evidence="2">
    <location>
        <begin position="6"/>
        <end position="36"/>
    </location>
</feature>
<dbReference type="InterPro" id="IPR036514">
    <property type="entry name" value="SGNH_hydro_sf"/>
</dbReference>
<dbReference type="SUPFAM" id="SSF52266">
    <property type="entry name" value="SGNH hydrolase"/>
    <property type="match status" value="1"/>
</dbReference>
<keyword evidence="4" id="KW-1185">Reference proteome</keyword>
<dbReference type="KEGG" id="lcd:clem_14625"/>
<gene>
    <name evidence="3" type="ORF">clem_14625</name>
</gene>
<dbReference type="Gene3D" id="3.40.50.1110">
    <property type="entry name" value="SGNH hydrolase"/>
    <property type="match status" value="1"/>
</dbReference>
<keyword evidence="2" id="KW-0812">Transmembrane</keyword>
<accession>A0A222P6F9</accession>
<name>A0A222P6F9_9GAMM</name>
<protein>
    <submittedName>
        <fullName evidence="3">Uncharacterized protein</fullName>
    </submittedName>
</protein>
<keyword evidence="2" id="KW-0472">Membrane</keyword>
<evidence type="ECO:0000313" key="3">
    <source>
        <dbReference type="EMBL" id="ASQ47450.1"/>
    </source>
</evidence>
<evidence type="ECO:0000256" key="2">
    <source>
        <dbReference type="SAM" id="Phobius"/>
    </source>
</evidence>